<comment type="caution">
    <text evidence="1">The sequence shown here is derived from an EMBL/GenBank/DDBJ whole genome shotgun (WGS) entry which is preliminary data.</text>
</comment>
<dbReference type="InterPro" id="IPR036390">
    <property type="entry name" value="WH_DNA-bd_sf"/>
</dbReference>
<gene>
    <name evidence="1" type="ORF">GCM10007392_06710</name>
</gene>
<dbReference type="Gene3D" id="1.10.10.10">
    <property type="entry name" value="Winged helix-like DNA-binding domain superfamily/Winged helix DNA-binding domain"/>
    <property type="match status" value="1"/>
</dbReference>
<dbReference type="PANTHER" id="PTHR18964:SF173">
    <property type="entry name" value="GLUCOKINASE"/>
    <property type="match status" value="1"/>
</dbReference>
<proteinExistence type="predicted"/>
<organism evidence="1 2">
    <name type="scientific">Saccharospirillum salsuginis</name>
    <dbReference type="NCBI Taxonomy" id="418750"/>
    <lineage>
        <taxon>Bacteria</taxon>
        <taxon>Pseudomonadati</taxon>
        <taxon>Pseudomonadota</taxon>
        <taxon>Gammaproteobacteria</taxon>
        <taxon>Oceanospirillales</taxon>
        <taxon>Saccharospirillaceae</taxon>
        <taxon>Saccharospirillum</taxon>
    </lineage>
</organism>
<dbReference type="InterPro" id="IPR000600">
    <property type="entry name" value="ROK"/>
</dbReference>
<name>A0A918K183_9GAMM</name>
<dbReference type="EMBL" id="BMXR01000002">
    <property type="protein sequence ID" value="GGX42783.1"/>
    <property type="molecule type" value="Genomic_DNA"/>
</dbReference>
<dbReference type="SUPFAM" id="SSF53067">
    <property type="entry name" value="Actin-like ATPase domain"/>
    <property type="match status" value="1"/>
</dbReference>
<dbReference type="Proteomes" id="UP000626148">
    <property type="component" value="Unassembled WGS sequence"/>
</dbReference>
<dbReference type="InterPro" id="IPR043129">
    <property type="entry name" value="ATPase_NBD"/>
</dbReference>
<reference evidence="1" key="1">
    <citation type="journal article" date="2014" name="Int. J. Syst. Evol. Microbiol.">
        <title>Complete genome sequence of Corynebacterium casei LMG S-19264T (=DSM 44701T), isolated from a smear-ripened cheese.</title>
        <authorList>
            <consortium name="US DOE Joint Genome Institute (JGI-PGF)"/>
            <person name="Walter F."/>
            <person name="Albersmeier A."/>
            <person name="Kalinowski J."/>
            <person name="Ruckert C."/>
        </authorList>
    </citation>
    <scope>NUCLEOTIDE SEQUENCE</scope>
    <source>
        <strain evidence="1">KCTC 22169</strain>
    </source>
</reference>
<dbReference type="Pfam" id="PF00480">
    <property type="entry name" value="ROK"/>
    <property type="match status" value="1"/>
</dbReference>
<dbReference type="RefSeq" id="WP_189607087.1">
    <property type="nucleotide sequence ID" value="NZ_BMXR01000002.1"/>
</dbReference>
<reference evidence="1" key="2">
    <citation type="submission" date="2020-09" db="EMBL/GenBank/DDBJ databases">
        <authorList>
            <person name="Sun Q."/>
            <person name="Kim S."/>
        </authorList>
    </citation>
    <scope>NUCLEOTIDE SEQUENCE</scope>
    <source>
        <strain evidence="1">KCTC 22169</strain>
    </source>
</reference>
<protein>
    <submittedName>
        <fullName evidence="1">Transcriptional regulator</fullName>
    </submittedName>
</protein>
<dbReference type="Gene3D" id="3.30.420.40">
    <property type="match status" value="2"/>
</dbReference>
<evidence type="ECO:0000313" key="2">
    <source>
        <dbReference type="Proteomes" id="UP000626148"/>
    </source>
</evidence>
<dbReference type="SUPFAM" id="SSF46785">
    <property type="entry name" value="Winged helix' DNA-binding domain"/>
    <property type="match status" value="1"/>
</dbReference>
<keyword evidence="2" id="KW-1185">Reference proteome</keyword>
<dbReference type="AlphaFoldDB" id="A0A918K183"/>
<accession>A0A918K183</accession>
<dbReference type="InterPro" id="IPR036388">
    <property type="entry name" value="WH-like_DNA-bd_sf"/>
</dbReference>
<sequence>MKKSDTEQIRAANRVDIINTLRVFGPLARVDIGQRTRLSPATVTAITSDLVAEGVIREVQKPVSATGRGRPRVLIGLNPDHASALGIKLSINEIRLMLGDLQGNIVAETVVTADTQSLDQASLNDLLVDQASRFLEDYPDHARRLVSLGVAIQGIVDAHRGYSVWSPALSIKNVNMTAALEAAFECPVELANDTNCIAHAIHKHPEYLQKPDFAVIMIGYGVGGSLILNGDLYSGHNGAAAEFGHTKYTPTGPTCACGKAGCIEAYVADYALYRDARALIDLPETDRRHPSEDEMRHLTQLARDGSTPARELFDRAGRVLGFGIANVLALISPERVVVTGPGVRAYDLLEDSIQAGIQEALIPELVGRTEIQSYPWSEDMTGKGVIALALGHFR</sequence>
<evidence type="ECO:0000313" key="1">
    <source>
        <dbReference type="EMBL" id="GGX42783.1"/>
    </source>
</evidence>
<dbReference type="PANTHER" id="PTHR18964">
    <property type="entry name" value="ROK (REPRESSOR, ORF, KINASE) FAMILY"/>
    <property type="match status" value="1"/>
</dbReference>